<evidence type="ECO:0000313" key="2">
    <source>
        <dbReference type="Proteomes" id="UP000579812"/>
    </source>
</evidence>
<comment type="caution">
    <text evidence="1">The sequence shown here is derived from an EMBL/GenBank/DDBJ whole genome shotgun (WGS) entry which is preliminary data.</text>
</comment>
<keyword evidence="2" id="KW-1185">Reference proteome</keyword>
<accession>A0A7J6C1K4</accession>
<dbReference type="EMBL" id="JAAMOB010000018">
    <property type="protein sequence ID" value="KAF4101139.1"/>
    <property type="molecule type" value="Genomic_DNA"/>
</dbReference>
<reference evidence="1 2" key="1">
    <citation type="submission" date="2020-04" db="EMBL/GenBank/DDBJ databases">
        <title>Chromosome-level genome assembly of a cyprinid fish Onychostoma macrolepis by integration of Nanopore Sequencing, Bionano and Hi-C technology.</title>
        <authorList>
            <person name="Wang D."/>
        </authorList>
    </citation>
    <scope>NUCLEOTIDE SEQUENCE [LARGE SCALE GENOMIC DNA]</scope>
    <source>
        <strain evidence="1">SWU-2019</strain>
        <tissue evidence="1">Muscle</tissue>
    </source>
</reference>
<dbReference type="GO" id="GO:0051604">
    <property type="term" value="P:protein maturation"/>
    <property type="evidence" value="ECO:0007669"/>
    <property type="project" value="InterPro"/>
</dbReference>
<sequence>MFAFASLYVQIPGLYGNEGVLPARWQLRVSGKSVVEQLKDSPTLLWFGPLLGLDTAVHGAAESDRSSAQFNDSGCAGAQRLQSLPGALDALSVPLPGGPGLLILSVG</sequence>
<proteinExistence type="predicted"/>
<dbReference type="AlphaFoldDB" id="A0A7J6C1K4"/>
<dbReference type="GO" id="GO:0005789">
    <property type="term" value="C:endoplasmic reticulum membrane"/>
    <property type="evidence" value="ECO:0007669"/>
    <property type="project" value="TreeGrafter"/>
</dbReference>
<organism evidence="1 2">
    <name type="scientific">Onychostoma macrolepis</name>
    <dbReference type="NCBI Taxonomy" id="369639"/>
    <lineage>
        <taxon>Eukaryota</taxon>
        <taxon>Metazoa</taxon>
        <taxon>Chordata</taxon>
        <taxon>Craniata</taxon>
        <taxon>Vertebrata</taxon>
        <taxon>Euteleostomi</taxon>
        <taxon>Actinopterygii</taxon>
        <taxon>Neopterygii</taxon>
        <taxon>Teleostei</taxon>
        <taxon>Ostariophysi</taxon>
        <taxon>Cypriniformes</taxon>
        <taxon>Cyprinidae</taxon>
        <taxon>Acrossocheilinae</taxon>
        <taxon>Onychostoma</taxon>
    </lineage>
</organism>
<dbReference type="InterPro" id="IPR009613">
    <property type="entry name" value="LMF"/>
</dbReference>
<dbReference type="PANTHER" id="PTHR14463">
    <property type="entry name" value="LIPASE MATURATION FACTOR"/>
    <property type="match status" value="1"/>
</dbReference>
<dbReference type="PANTHER" id="PTHR14463:SF5">
    <property type="entry name" value="LIPASE MATURATION FACTOR 2"/>
    <property type="match status" value="1"/>
</dbReference>
<dbReference type="Proteomes" id="UP000579812">
    <property type="component" value="Unassembled WGS sequence"/>
</dbReference>
<evidence type="ECO:0000313" key="1">
    <source>
        <dbReference type="EMBL" id="KAF4101139.1"/>
    </source>
</evidence>
<name>A0A7J6C1K4_9TELE</name>
<protein>
    <submittedName>
        <fullName evidence="1">Uncharacterized protein</fullName>
    </submittedName>
</protein>
<gene>
    <name evidence="1" type="ORF">G5714_017571</name>
</gene>